<proteinExistence type="predicted"/>
<dbReference type="GO" id="GO:0005634">
    <property type="term" value="C:nucleus"/>
    <property type="evidence" value="ECO:0007669"/>
    <property type="project" value="UniProtKB-SubCell"/>
</dbReference>
<dbReference type="PANTHER" id="PTHR33572">
    <property type="entry name" value="SPORE DEVELOPMENT REGULATOR VOSA"/>
    <property type="match status" value="1"/>
</dbReference>
<keyword evidence="2" id="KW-0805">Transcription regulation</keyword>
<sequence length="403" mass="43828">MSLELRVRPGPGLSDIDTPVTYTSGPFAGRKIRAQLVEVQKADLGRKYVRKDRRPLDPPPIVQMRLFEVFNQDIQNSCEEEILSCDDVMSYGFLCHLDLFPVPSDGESDGSQPLPVPMEAEQTQEAAGTRSIVPAPIIHAPAPASWTSAPLSISCVLPPPLPPSFSLMGGADQVEASSSANISRMLPSDSTQGAQRSPGDPGDSATMAQAIFHPEFPSIPGASSAPAMRAVDVYNAHESNPYSTDVVAYYGDRPVRAISMCTHLLAGTTFKDSSIIDLRGRRSAVFVFSDVAARQEGMFFLRYRVFYIFAQAAGSRSNPVIAECFGQPFKVYSTKGFPGLHASTDLTKVISMSGIRTNIRARERKRRKTDASEITDALPYLRDDSPVDEPPSTSKRAGKRKSP</sequence>
<keyword evidence="4" id="KW-0539">Nucleus</keyword>
<dbReference type="PROSITE" id="PS51821">
    <property type="entry name" value="VELVET"/>
    <property type="match status" value="1"/>
</dbReference>
<dbReference type="OrthoDB" id="5599552at2759"/>
<name>M2RCC0_CERS8</name>
<evidence type="ECO:0000256" key="5">
    <source>
        <dbReference type="SAM" id="MobiDB-lite"/>
    </source>
</evidence>
<dbReference type="InterPro" id="IPR038491">
    <property type="entry name" value="Velvet_dom_sf"/>
</dbReference>
<dbReference type="InterPro" id="IPR037525">
    <property type="entry name" value="Velvet_dom"/>
</dbReference>
<dbReference type="AlphaFoldDB" id="M2RCC0"/>
<dbReference type="PANTHER" id="PTHR33572:SF3">
    <property type="entry name" value="VELVET COMPLEX SUBUNIT B"/>
    <property type="match status" value="1"/>
</dbReference>
<feature type="compositionally biased region" description="Polar residues" evidence="5">
    <location>
        <begin position="178"/>
        <end position="195"/>
    </location>
</feature>
<keyword evidence="8" id="KW-1185">Reference proteome</keyword>
<feature type="domain" description="Velvet" evidence="6">
    <location>
        <begin position="29"/>
        <end position="360"/>
    </location>
</feature>
<evidence type="ECO:0000313" key="7">
    <source>
        <dbReference type="EMBL" id="EMD36421.1"/>
    </source>
</evidence>
<feature type="region of interest" description="Disordered" evidence="5">
    <location>
        <begin position="178"/>
        <end position="206"/>
    </location>
</feature>
<dbReference type="HOGENOM" id="CLU_044751_0_0_1"/>
<evidence type="ECO:0000256" key="3">
    <source>
        <dbReference type="ARBA" id="ARBA00023163"/>
    </source>
</evidence>
<dbReference type="Gene3D" id="2.60.40.3960">
    <property type="entry name" value="Velvet domain"/>
    <property type="match status" value="1"/>
</dbReference>
<gene>
    <name evidence="7" type="ORF">CERSUDRAFT_115434</name>
</gene>
<dbReference type="Proteomes" id="UP000016930">
    <property type="component" value="Unassembled WGS sequence"/>
</dbReference>
<dbReference type="EMBL" id="KB445798">
    <property type="protein sequence ID" value="EMD36421.1"/>
    <property type="molecule type" value="Genomic_DNA"/>
</dbReference>
<comment type="subcellular location">
    <subcellularLocation>
        <location evidence="1">Nucleus</location>
    </subcellularLocation>
</comment>
<reference evidence="7 8" key="1">
    <citation type="journal article" date="2012" name="Proc. Natl. Acad. Sci. U.S.A.">
        <title>Comparative genomics of Ceriporiopsis subvermispora and Phanerochaete chrysosporium provide insight into selective ligninolysis.</title>
        <authorList>
            <person name="Fernandez-Fueyo E."/>
            <person name="Ruiz-Duenas F.J."/>
            <person name="Ferreira P."/>
            <person name="Floudas D."/>
            <person name="Hibbett D.S."/>
            <person name="Canessa P."/>
            <person name="Larrondo L.F."/>
            <person name="James T.Y."/>
            <person name="Seelenfreund D."/>
            <person name="Lobos S."/>
            <person name="Polanco R."/>
            <person name="Tello M."/>
            <person name="Honda Y."/>
            <person name="Watanabe T."/>
            <person name="Watanabe T."/>
            <person name="Ryu J.S."/>
            <person name="Kubicek C.P."/>
            <person name="Schmoll M."/>
            <person name="Gaskell J."/>
            <person name="Hammel K.E."/>
            <person name="St John F.J."/>
            <person name="Vanden Wymelenberg A."/>
            <person name="Sabat G."/>
            <person name="Splinter BonDurant S."/>
            <person name="Syed K."/>
            <person name="Yadav J.S."/>
            <person name="Doddapaneni H."/>
            <person name="Subramanian V."/>
            <person name="Lavin J.L."/>
            <person name="Oguiza J.A."/>
            <person name="Perez G."/>
            <person name="Pisabarro A.G."/>
            <person name="Ramirez L."/>
            <person name="Santoyo F."/>
            <person name="Master E."/>
            <person name="Coutinho P.M."/>
            <person name="Henrissat B."/>
            <person name="Lombard V."/>
            <person name="Magnuson J.K."/>
            <person name="Kuees U."/>
            <person name="Hori C."/>
            <person name="Igarashi K."/>
            <person name="Samejima M."/>
            <person name="Held B.W."/>
            <person name="Barry K.W."/>
            <person name="LaButti K.M."/>
            <person name="Lapidus A."/>
            <person name="Lindquist E.A."/>
            <person name="Lucas S.M."/>
            <person name="Riley R."/>
            <person name="Salamov A.A."/>
            <person name="Hoffmeister D."/>
            <person name="Schwenk D."/>
            <person name="Hadar Y."/>
            <person name="Yarden O."/>
            <person name="de Vries R.P."/>
            <person name="Wiebenga A."/>
            <person name="Stenlid J."/>
            <person name="Eastwood D."/>
            <person name="Grigoriev I.V."/>
            <person name="Berka R.M."/>
            <person name="Blanchette R.A."/>
            <person name="Kersten P."/>
            <person name="Martinez A.T."/>
            <person name="Vicuna R."/>
            <person name="Cullen D."/>
        </authorList>
    </citation>
    <scope>NUCLEOTIDE SEQUENCE [LARGE SCALE GENOMIC DNA]</scope>
    <source>
        <strain evidence="7 8">B</strain>
    </source>
</reference>
<feature type="region of interest" description="Disordered" evidence="5">
    <location>
        <begin position="361"/>
        <end position="403"/>
    </location>
</feature>
<organism evidence="7 8">
    <name type="scientific">Ceriporiopsis subvermispora (strain B)</name>
    <name type="common">White-rot fungus</name>
    <name type="synonym">Gelatoporia subvermispora</name>
    <dbReference type="NCBI Taxonomy" id="914234"/>
    <lineage>
        <taxon>Eukaryota</taxon>
        <taxon>Fungi</taxon>
        <taxon>Dikarya</taxon>
        <taxon>Basidiomycota</taxon>
        <taxon>Agaricomycotina</taxon>
        <taxon>Agaricomycetes</taxon>
        <taxon>Polyporales</taxon>
        <taxon>Gelatoporiaceae</taxon>
        <taxon>Gelatoporia</taxon>
    </lineage>
</organism>
<evidence type="ECO:0000256" key="1">
    <source>
        <dbReference type="ARBA" id="ARBA00004123"/>
    </source>
</evidence>
<dbReference type="Pfam" id="PF11754">
    <property type="entry name" value="Velvet"/>
    <property type="match status" value="1"/>
</dbReference>
<evidence type="ECO:0000259" key="6">
    <source>
        <dbReference type="PROSITE" id="PS51821"/>
    </source>
</evidence>
<protein>
    <recommendedName>
        <fullName evidence="6">Velvet domain-containing protein</fullName>
    </recommendedName>
</protein>
<evidence type="ECO:0000256" key="4">
    <source>
        <dbReference type="ARBA" id="ARBA00023242"/>
    </source>
</evidence>
<accession>M2RCC0</accession>
<evidence type="ECO:0000313" key="8">
    <source>
        <dbReference type="Proteomes" id="UP000016930"/>
    </source>
</evidence>
<dbReference type="InterPro" id="IPR021740">
    <property type="entry name" value="Velvet"/>
</dbReference>
<keyword evidence="3" id="KW-0804">Transcription</keyword>
<evidence type="ECO:0000256" key="2">
    <source>
        <dbReference type="ARBA" id="ARBA00023015"/>
    </source>
</evidence>